<name>A0AAV0TQU5_9STRA</name>
<sequence length="168" mass="19110">MLRLRPARVLPPLTASRQSQRLIWSRASNFMACLGLGDSESSESSTSPIKQPSVKCKVPDYRWAKRKRVLRAQPSADASFPTFQQSVNLEKRKNAVDVLSCFLQKIKHVSTSKQLLDAWKIISECRPFVVHKHESFHVRLASAENVHDNRFWLLQVVPANVFAELSAK</sequence>
<evidence type="ECO:0000313" key="1">
    <source>
        <dbReference type="EMBL" id="CAI5723752.1"/>
    </source>
</evidence>
<organism evidence="1 2">
    <name type="scientific">Peronospora destructor</name>
    <dbReference type="NCBI Taxonomy" id="86335"/>
    <lineage>
        <taxon>Eukaryota</taxon>
        <taxon>Sar</taxon>
        <taxon>Stramenopiles</taxon>
        <taxon>Oomycota</taxon>
        <taxon>Peronosporomycetes</taxon>
        <taxon>Peronosporales</taxon>
        <taxon>Peronosporaceae</taxon>
        <taxon>Peronospora</taxon>
    </lineage>
</organism>
<comment type="caution">
    <text evidence="1">The sequence shown here is derived from an EMBL/GenBank/DDBJ whole genome shotgun (WGS) entry which is preliminary data.</text>
</comment>
<reference evidence="1" key="1">
    <citation type="submission" date="2022-12" db="EMBL/GenBank/DDBJ databases">
        <authorList>
            <person name="Webb A."/>
        </authorList>
    </citation>
    <scope>NUCLEOTIDE SEQUENCE</scope>
    <source>
        <strain evidence="1">Pd1</strain>
    </source>
</reference>
<keyword evidence="2" id="KW-1185">Reference proteome</keyword>
<proteinExistence type="predicted"/>
<dbReference type="EMBL" id="CANTFM010000516">
    <property type="protein sequence ID" value="CAI5723752.1"/>
    <property type="molecule type" value="Genomic_DNA"/>
</dbReference>
<dbReference type="AlphaFoldDB" id="A0AAV0TQU5"/>
<accession>A0AAV0TQU5</accession>
<gene>
    <name evidence="1" type="ORF">PDE001_LOCUS2977</name>
</gene>
<evidence type="ECO:0000313" key="2">
    <source>
        <dbReference type="Proteomes" id="UP001162029"/>
    </source>
</evidence>
<dbReference type="Proteomes" id="UP001162029">
    <property type="component" value="Unassembled WGS sequence"/>
</dbReference>
<protein>
    <submittedName>
        <fullName evidence="1">Uncharacterized protein</fullName>
    </submittedName>
</protein>